<reference evidence="6" key="1">
    <citation type="submission" date="2015-04" db="UniProtKB">
        <authorList>
            <consortium name="EnsemblPlants"/>
        </authorList>
    </citation>
    <scope>IDENTIFICATION</scope>
</reference>
<dbReference type="FunFam" id="3.10.50.40:FF:000017">
    <property type="entry name" value="Peptidylprolyl isomerase"/>
    <property type="match status" value="1"/>
</dbReference>
<sequence>MVWFASTHVEMRGRKLPKISLARYKRAGSGANLKLSEENICSLITVQGQTNLKAASASTGMPISHELGEPDESFYNLWKEECEELWEEEDELWGDEDVEEELSLRHPGFNKWTVQQGAAGGDHIRAKDKNFYCFEVQEDVMHGFNLAVSSMQPGEKAIFTIPSALTMTKAGSPASIPSNIPPNQTLRFEIELIAMFTIIDIFKDEGILKKIVKNAEPDRKQSHSMKYDACLMDGTSVSKSEGVEFSLTDGRPSQGEEAAVPPDATLYVHLLFVCWIRRIGEDQAIAKKTLRIGNSQRIHTQSQAVVKVRLLGKLQDGTVFDRRGHGDDEPFEFVVDEGQVIDGLDESVMTMEEGEVAEFTIPPQHAFDAVGSDQHQFAFVPRNATVVYKIELLSVVNEKHPLYIPSRDEIVEYASRKEEEGDIYFNLGKHLRAHRRYFKARQIIEYSRFGVRRGKINLIKLLSIPTSEIDAQLEEMWISCTFKAAKCAIQLGCYMQASCYYSEVLNYDAANVQAQQQQTLLQEFPDGSSRDPDAMQRGFEQFPPEYESELQLNATFSAAAFSPRRKGEHPYRGEVIGFPDVQANSSQPASTPSTAPSTPNPATPQTNALATGTSGTPSGSAAQSSGTINTNRGFLFRCFGPSPTS</sequence>
<dbReference type="InterPro" id="IPR046357">
    <property type="entry name" value="PPIase_dom_sf"/>
</dbReference>
<dbReference type="Proteomes" id="UP000008021">
    <property type="component" value="Chromosome 1"/>
</dbReference>
<proteinExistence type="predicted"/>
<dbReference type="GO" id="GO:0003755">
    <property type="term" value="F:peptidyl-prolyl cis-trans isomerase activity"/>
    <property type="evidence" value="ECO:0007669"/>
    <property type="project" value="UniProtKB-KW"/>
</dbReference>
<evidence type="ECO:0000256" key="3">
    <source>
        <dbReference type="PROSITE-ProRule" id="PRU00277"/>
    </source>
</evidence>
<dbReference type="EC" id="5.2.1.8" evidence="3"/>
<evidence type="ECO:0000256" key="2">
    <source>
        <dbReference type="ARBA" id="ARBA00022803"/>
    </source>
</evidence>
<keyword evidence="3" id="KW-0413">Isomerase</keyword>
<dbReference type="Gramene" id="OMERI01G18260.2">
    <property type="protein sequence ID" value="OMERI01G18260.2"/>
    <property type="gene ID" value="OMERI01G18260"/>
</dbReference>
<feature type="domain" description="PPIase FKBP-type" evidence="5">
    <location>
        <begin position="303"/>
        <end position="396"/>
    </location>
</feature>
<feature type="domain" description="PPIase FKBP-type" evidence="5">
    <location>
        <begin position="122"/>
        <end position="196"/>
    </location>
</feature>
<accession>A0A0E0C3L3</accession>
<keyword evidence="1" id="KW-0677">Repeat</keyword>
<dbReference type="STRING" id="40149.A0A0E0C3L3"/>
<evidence type="ECO:0000256" key="1">
    <source>
        <dbReference type="ARBA" id="ARBA00022737"/>
    </source>
</evidence>
<protein>
    <recommendedName>
        <fullName evidence="3">peptidylprolyl isomerase</fullName>
        <ecNumber evidence="3">5.2.1.8</ecNumber>
    </recommendedName>
</protein>
<evidence type="ECO:0000313" key="6">
    <source>
        <dbReference type="EnsemblPlants" id="OMERI01G18260.2"/>
    </source>
</evidence>
<keyword evidence="3" id="KW-0697">Rotamase</keyword>
<organism evidence="6">
    <name type="scientific">Oryza meridionalis</name>
    <dbReference type="NCBI Taxonomy" id="40149"/>
    <lineage>
        <taxon>Eukaryota</taxon>
        <taxon>Viridiplantae</taxon>
        <taxon>Streptophyta</taxon>
        <taxon>Embryophyta</taxon>
        <taxon>Tracheophyta</taxon>
        <taxon>Spermatophyta</taxon>
        <taxon>Magnoliopsida</taxon>
        <taxon>Liliopsida</taxon>
        <taxon>Poales</taxon>
        <taxon>Poaceae</taxon>
        <taxon>BOP clade</taxon>
        <taxon>Oryzoideae</taxon>
        <taxon>Oryzeae</taxon>
        <taxon>Oryzinae</taxon>
        <taxon>Oryza</taxon>
    </lineage>
</organism>
<dbReference type="PROSITE" id="PS50059">
    <property type="entry name" value="FKBP_PPIASE"/>
    <property type="match status" value="2"/>
</dbReference>
<evidence type="ECO:0000313" key="7">
    <source>
        <dbReference type="Proteomes" id="UP000008021"/>
    </source>
</evidence>
<comment type="catalytic activity">
    <reaction evidence="3">
        <text>[protein]-peptidylproline (omega=180) = [protein]-peptidylproline (omega=0)</text>
        <dbReference type="Rhea" id="RHEA:16237"/>
        <dbReference type="Rhea" id="RHEA-COMP:10747"/>
        <dbReference type="Rhea" id="RHEA-COMP:10748"/>
        <dbReference type="ChEBI" id="CHEBI:83833"/>
        <dbReference type="ChEBI" id="CHEBI:83834"/>
        <dbReference type="EC" id="5.2.1.8"/>
    </reaction>
</comment>
<evidence type="ECO:0000256" key="4">
    <source>
        <dbReference type="SAM" id="MobiDB-lite"/>
    </source>
</evidence>
<feature type="region of interest" description="Disordered" evidence="4">
    <location>
        <begin position="580"/>
        <end position="628"/>
    </location>
</feature>
<dbReference type="Pfam" id="PF00254">
    <property type="entry name" value="FKBP_C"/>
    <property type="match status" value="2"/>
</dbReference>
<dbReference type="Gene3D" id="1.25.40.10">
    <property type="entry name" value="Tetratricopeptide repeat domain"/>
    <property type="match status" value="1"/>
</dbReference>
<dbReference type="InterPro" id="IPR011990">
    <property type="entry name" value="TPR-like_helical_dom_sf"/>
</dbReference>
<feature type="compositionally biased region" description="Polar residues" evidence="4">
    <location>
        <begin position="609"/>
        <end position="628"/>
    </location>
</feature>
<keyword evidence="7" id="KW-1185">Reference proteome</keyword>
<dbReference type="EnsemblPlants" id="OMERI01G18260.2">
    <property type="protein sequence ID" value="OMERI01G18260.2"/>
    <property type="gene ID" value="OMERI01G18260"/>
</dbReference>
<dbReference type="PANTHER" id="PTHR46512">
    <property type="entry name" value="PEPTIDYLPROLYL ISOMERASE"/>
    <property type="match status" value="1"/>
</dbReference>
<feature type="compositionally biased region" description="Low complexity" evidence="4">
    <location>
        <begin position="582"/>
        <end position="597"/>
    </location>
</feature>
<dbReference type="PANTHER" id="PTHR46512:SF9">
    <property type="entry name" value="PEPTIDYLPROLYL ISOMERASE"/>
    <property type="match status" value="1"/>
</dbReference>
<dbReference type="HOGENOM" id="CLU_013615_13_4_1"/>
<keyword evidence="2" id="KW-0802">TPR repeat</keyword>
<reference evidence="6" key="2">
    <citation type="submission" date="2018-05" db="EMBL/GenBank/DDBJ databases">
        <title>OmerRS3 (Oryza meridionalis Reference Sequence Version 3).</title>
        <authorList>
            <person name="Zhang J."/>
            <person name="Kudrna D."/>
            <person name="Lee S."/>
            <person name="Talag J."/>
            <person name="Welchert J."/>
            <person name="Wing R.A."/>
        </authorList>
    </citation>
    <scope>NUCLEOTIDE SEQUENCE [LARGE SCALE GENOMIC DNA]</scope>
    <source>
        <strain evidence="6">cv. OR44</strain>
    </source>
</reference>
<dbReference type="InterPro" id="IPR050754">
    <property type="entry name" value="FKBP4/5/8-like"/>
</dbReference>
<dbReference type="InterPro" id="IPR001179">
    <property type="entry name" value="PPIase_FKBP_dom"/>
</dbReference>
<name>A0A0E0C3L3_9ORYZ</name>
<dbReference type="Gene3D" id="3.10.50.40">
    <property type="match status" value="3"/>
</dbReference>
<evidence type="ECO:0000259" key="5">
    <source>
        <dbReference type="PROSITE" id="PS50059"/>
    </source>
</evidence>
<dbReference type="AlphaFoldDB" id="A0A0E0C3L3"/>
<dbReference type="SUPFAM" id="SSF54534">
    <property type="entry name" value="FKBP-like"/>
    <property type="match status" value="2"/>
</dbReference>